<dbReference type="RefSeq" id="WP_117395514.1">
    <property type="nucleotide sequence ID" value="NZ_CP021330.1"/>
</dbReference>
<feature type="transmembrane region" description="Helical" evidence="5">
    <location>
        <begin position="156"/>
        <end position="174"/>
    </location>
</feature>
<dbReference type="PANTHER" id="PTHR23514:SF13">
    <property type="entry name" value="INNER MEMBRANE PROTEIN YBJJ"/>
    <property type="match status" value="1"/>
</dbReference>
<evidence type="ECO:0000256" key="4">
    <source>
        <dbReference type="ARBA" id="ARBA00023136"/>
    </source>
</evidence>
<feature type="transmembrane region" description="Helical" evidence="5">
    <location>
        <begin position="269"/>
        <end position="287"/>
    </location>
</feature>
<reference evidence="6 7" key="1">
    <citation type="submission" date="2017-05" db="EMBL/GenBank/DDBJ databases">
        <title>Genome Analysis of Maritalea myrionectae HL2708#5.</title>
        <authorList>
            <consortium name="Cotde Inc.-PKNU"/>
            <person name="Jang D."/>
            <person name="Oh H.-M."/>
        </authorList>
    </citation>
    <scope>NUCLEOTIDE SEQUENCE [LARGE SCALE GENOMIC DNA]</scope>
    <source>
        <strain evidence="6 7">HL2708#5</strain>
    </source>
</reference>
<comment type="subcellular location">
    <subcellularLocation>
        <location evidence="1">Membrane</location>
        <topology evidence="1">Multi-pass membrane protein</topology>
    </subcellularLocation>
</comment>
<accession>A0A2R4MDM6</accession>
<evidence type="ECO:0000256" key="2">
    <source>
        <dbReference type="ARBA" id="ARBA00022692"/>
    </source>
</evidence>
<dbReference type="EMBL" id="CP021330">
    <property type="protein sequence ID" value="AVX04138.1"/>
    <property type="molecule type" value="Genomic_DNA"/>
</dbReference>
<keyword evidence="7" id="KW-1185">Reference proteome</keyword>
<evidence type="ECO:0000256" key="1">
    <source>
        <dbReference type="ARBA" id="ARBA00004141"/>
    </source>
</evidence>
<dbReference type="CDD" id="cd17393">
    <property type="entry name" value="MFS_MosC_like"/>
    <property type="match status" value="1"/>
</dbReference>
<dbReference type="PANTHER" id="PTHR23514">
    <property type="entry name" value="BYPASS OF STOP CODON PROTEIN 6"/>
    <property type="match status" value="1"/>
</dbReference>
<evidence type="ECO:0000256" key="5">
    <source>
        <dbReference type="SAM" id="Phobius"/>
    </source>
</evidence>
<dbReference type="InterPro" id="IPR011701">
    <property type="entry name" value="MFS"/>
</dbReference>
<evidence type="ECO:0000256" key="3">
    <source>
        <dbReference type="ARBA" id="ARBA00022989"/>
    </source>
</evidence>
<proteinExistence type="predicted"/>
<dbReference type="InterPro" id="IPR036259">
    <property type="entry name" value="MFS_trans_sf"/>
</dbReference>
<protein>
    <submittedName>
        <fullName evidence="6">Membrane protein MosC</fullName>
    </submittedName>
</protein>
<name>A0A2R4MDM6_9HYPH</name>
<feature type="transmembrane region" description="Helical" evidence="5">
    <location>
        <begin position="93"/>
        <end position="111"/>
    </location>
</feature>
<feature type="transmembrane region" description="Helical" evidence="5">
    <location>
        <begin position="195"/>
        <end position="216"/>
    </location>
</feature>
<dbReference type="SUPFAM" id="SSF103473">
    <property type="entry name" value="MFS general substrate transporter"/>
    <property type="match status" value="1"/>
</dbReference>
<dbReference type="GO" id="GO:0016020">
    <property type="term" value="C:membrane"/>
    <property type="evidence" value="ECO:0007669"/>
    <property type="project" value="UniProtKB-SubCell"/>
</dbReference>
<feature type="transmembrane region" description="Helical" evidence="5">
    <location>
        <begin position="354"/>
        <end position="375"/>
    </location>
</feature>
<dbReference type="InterPro" id="IPR051788">
    <property type="entry name" value="MFS_Transporter"/>
</dbReference>
<dbReference type="AlphaFoldDB" id="A0A2R4MDM6"/>
<feature type="transmembrane region" description="Helical" evidence="5">
    <location>
        <begin position="132"/>
        <end position="150"/>
    </location>
</feature>
<gene>
    <name evidence="6" type="ORF">MXMO3_01608</name>
</gene>
<organism evidence="6 7">
    <name type="scientific">Maritalea myrionectae</name>
    <dbReference type="NCBI Taxonomy" id="454601"/>
    <lineage>
        <taxon>Bacteria</taxon>
        <taxon>Pseudomonadati</taxon>
        <taxon>Pseudomonadota</taxon>
        <taxon>Alphaproteobacteria</taxon>
        <taxon>Hyphomicrobiales</taxon>
        <taxon>Devosiaceae</taxon>
        <taxon>Maritalea</taxon>
    </lineage>
</organism>
<feature type="transmembrane region" description="Helical" evidence="5">
    <location>
        <begin position="69"/>
        <end position="87"/>
    </location>
</feature>
<dbReference type="Pfam" id="PF07690">
    <property type="entry name" value="MFS_1"/>
    <property type="match status" value="1"/>
</dbReference>
<keyword evidence="4 5" id="KW-0472">Membrane</keyword>
<dbReference type="Gene3D" id="1.20.1250.20">
    <property type="entry name" value="MFS general substrate transporter like domains"/>
    <property type="match status" value="2"/>
</dbReference>
<feature type="transmembrane region" description="Helical" evidence="5">
    <location>
        <begin position="236"/>
        <end position="257"/>
    </location>
</feature>
<dbReference type="Proteomes" id="UP000258927">
    <property type="component" value="Chromosome"/>
</dbReference>
<feature type="transmembrane region" description="Helical" evidence="5">
    <location>
        <begin position="39"/>
        <end position="57"/>
    </location>
</feature>
<keyword evidence="2 5" id="KW-0812">Transmembrane</keyword>
<dbReference type="STRING" id="1122213.GCA_000423365_01182"/>
<feature type="transmembrane region" description="Helical" evidence="5">
    <location>
        <begin position="327"/>
        <end position="348"/>
    </location>
</feature>
<evidence type="ECO:0000313" key="7">
    <source>
        <dbReference type="Proteomes" id="UP000258927"/>
    </source>
</evidence>
<evidence type="ECO:0000313" key="6">
    <source>
        <dbReference type="EMBL" id="AVX04138.1"/>
    </source>
</evidence>
<sequence length="390" mass="41036">MSMRNWLFFVFFSQPVALGAWLPRIPEVQEKLVLSPAELAVALIGAPIGTLSALLVAGRIGDLLGAQKTMLIFYPLFFLAMALPFLANSQVSLFISLAIMGATLSILELGMNVSADLYEKQRKKLVMSRAHGLWSLGLMTGTLVGSASAAIRFDPFLMEIAIFAVLVLPSLYAVKQVNLDQPVLDPKTVQSRKSGFTMPHILLLGICLFTFGTTLTEGAVADWAAIFMRDVHSASPGFAGLSLTVFTLAAALTRLTGDKLREHFATSDLARTLAIIGVIGLGIIYFAPNALLALLGFALLGCGIALGFPLAVTAAANAPGKSSASNVAVLTFLALSGFLVGPISIGFVAEATNIKIGLMVITPMLALSAVLASTLKSSSSKSQNSESQTT</sequence>
<dbReference type="KEGG" id="mmyr:MXMO3_01608"/>
<keyword evidence="3 5" id="KW-1133">Transmembrane helix</keyword>
<dbReference type="GO" id="GO:0022857">
    <property type="term" value="F:transmembrane transporter activity"/>
    <property type="evidence" value="ECO:0007669"/>
    <property type="project" value="InterPro"/>
</dbReference>